<name>A0A6C0CHS3_9ZZZZ</name>
<feature type="transmembrane region" description="Helical" evidence="1">
    <location>
        <begin position="36"/>
        <end position="54"/>
    </location>
</feature>
<protein>
    <submittedName>
        <fullName evidence="2">Uncharacterized protein</fullName>
    </submittedName>
</protein>
<reference evidence="2" key="1">
    <citation type="journal article" date="2020" name="Nature">
        <title>Giant virus diversity and host interactions through global metagenomics.</title>
        <authorList>
            <person name="Schulz F."/>
            <person name="Roux S."/>
            <person name="Paez-Espino D."/>
            <person name="Jungbluth S."/>
            <person name="Walsh D.A."/>
            <person name="Denef V.J."/>
            <person name="McMahon K.D."/>
            <person name="Konstantinidis K.T."/>
            <person name="Eloe-Fadrosh E.A."/>
            <person name="Kyrpides N.C."/>
            <person name="Woyke T."/>
        </authorList>
    </citation>
    <scope>NUCLEOTIDE SEQUENCE</scope>
    <source>
        <strain evidence="2">GVMAG-M-3300020728-1</strain>
    </source>
</reference>
<keyword evidence="1" id="KW-0812">Transmembrane</keyword>
<keyword evidence="1" id="KW-0472">Membrane</keyword>
<keyword evidence="1" id="KW-1133">Transmembrane helix</keyword>
<sequence length="78" mass="8292">MDFLGIFLILLGAYLLTITIAGIVGNPAGGSVMTWFWRVVALGLGGYCLYNGYLKVTAPPPGLLSALPGMAGGRRKYW</sequence>
<dbReference type="EMBL" id="MN739407">
    <property type="protein sequence ID" value="QHT03209.1"/>
    <property type="molecule type" value="Genomic_DNA"/>
</dbReference>
<evidence type="ECO:0000256" key="1">
    <source>
        <dbReference type="SAM" id="Phobius"/>
    </source>
</evidence>
<feature type="transmembrane region" description="Helical" evidence="1">
    <location>
        <begin position="6"/>
        <end position="24"/>
    </location>
</feature>
<accession>A0A6C0CHS3</accession>
<organism evidence="2">
    <name type="scientific">viral metagenome</name>
    <dbReference type="NCBI Taxonomy" id="1070528"/>
    <lineage>
        <taxon>unclassified sequences</taxon>
        <taxon>metagenomes</taxon>
        <taxon>organismal metagenomes</taxon>
    </lineage>
</organism>
<evidence type="ECO:0000313" key="2">
    <source>
        <dbReference type="EMBL" id="QHT03209.1"/>
    </source>
</evidence>
<dbReference type="AlphaFoldDB" id="A0A6C0CHS3"/>
<proteinExistence type="predicted"/>